<evidence type="ECO:0000313" key="2">
    <source>
        <dbReference type="Proteomes" id="UP001595477"/>
    </source>
</evidence>
<dbReference type="RefSeq" id="WP_123326292.1">
    <property type="nucleotide sequence ID" value="NZ_JBHRSX010000099.1"/>
</dbReference>
<name>A0ABV7K3E6_9ALTE</name>
<organism evidence="1 2">
    <name type="scientific">Alteromonas oceani</name>
    <dbReference type="NCBI Taxonomy" id="2071609"/>
    <lineage>
        <taxon>Bacteria</taxon>
        <taxon>Pseudomonadati</taxon>
        <taxon>Pseudomonadota</taxon>
        <taxon>Gammaproteobacteria</taxon>
        <taxon>Alteromonadales</taxon>
        <taxon>Alteromonadaceae</taxon>
        <taxon>Alteromonas/Salinimonas group</taxon>
        <taxon>Alteromonas</taxon>
    </lineage>
</organism>
<sequence>MLSSIQPVSEQLSALRIPRTGSTVVPVCGQLTSHLAVHVANKQSTKRKTIENHIARGFNQAYQAQITEFMPLLVALGRSKIEAALGVRTGEHKLFVETYFEQPLEQAMAEKGIHCPRHRLAEIGNLYSRSSRFTMPLLLLTAMGLFQQHISLLVFTATSQLQRMMEHGGLTLHHLTDADEARLGEPKQNWGSYYQTAPKVVAARVADIIQLTLDNPKLRAGYEQFAPLVPAFSAELGAQL</sequence>
<dbReference type="EMBL" id="JBHRSX010000099">
    <property type="protein sequence ID" value="MFC3203935.1"/>
    <property type="molecule type" value="Genomic_DNA"/>
</dbReference>
<gene>
    <name evidence="1" type="ORF">ACFOEW_19190</name>
</gene>
<keyword evidence="2" id="KW-1185">Reference proteome</keyword>
<dbReference type="Proteomes" id="UP001595477">
    <property type="component" value="Unassembled WGS sequence"/>
</dbReference>
<protein>
    <submittedName>
        <fullName evidence="1">Thermostable hemolysin</fullName>
    </submittedName>
</protein>
<evidence type="ECO:0000313" key="1">
    <source>
        <dbReference type="EMBL" id="MFC3203935.1"/>
    </source>
</evidence>
<dbReference type="InterPro" id="IPR022050">
    <property type="entry name" value="T_hemolysin"/>
</dbReference>
<dbReference type="Pfam" id="PF12261">
    <property type="entry name" value="T_hemolysin"/>
    <property type="match status" value="1"/>
</dbReference>
<proteinExistence type="predicted"/>
<comment type="caution">
    <text evidence="1">The sequence shown here is derived from an EMBL/GenBank/DDBJ whole genome shotgun (WGS) entry which is preliminary data.</text>
</comment>
<reference evidence="2" key="1">
    <citation type="journal article" date="2019" name="Int. J. Syst. Evol. Microbiol.">
        <title>The Global Catalogue of Microorganisms (GCM) 10K type strain sequencing project: providing services to taxonomists for standard genome sequencing and annotation.</title>
        <authorList>
            <consortium name="The Broad Institute Genomics Platform"/>
            <consortium name="The Broad Institute Genome Sequencing Center for Infectious Disease"/>
            <person name="Wu L."/>
            <person name="Ma J."/>
        </authorList>
    </citation>
    <scope>NUCLEOTIDE SEQUENCE [LARGE SCALE GENOMIC DNA]</scope>
    <source>
        <strain evidence="2">KCTC 52449</strain>
    </source>
</reference>
<accession>A0ABV7K3E6</accession>